<reference evidence="1 2" key="1">
    <citation type="journal article" date="2019" name="Genome Biol. Evol.">
        <title>Insights into the evolution of the New World diploid cottons (Gossypium, subgenus Houzingenia) based on genome sequencing.</title>
        <authorList>
            <person name="Grover C.E."/>
            <person name="Arick M.A. 2nd"/>
            <person name="Thrash A."/>
            <person name="Conover J.L."/>
            <person name="Sanders W.S."/>
            <person name="Peterson D.G."/>
            <person name="Frelichowski J.E."/>
            <person name="Scheffler J.A."/>
            <person name="Scheffler B.E."/>
            <person name="Wendel J.F."/>
        </authorList>
    </citation>
    <scope>NUCLEOTIDE SEQUENCE [LARGE SCALE GENOMIC DNA]</scope>
    <source>
        <strain evidence="1">5</strain>
        <tissue evidence="1">Leaf</tissue>
    </source>
</reference>
<dbReference type="GO" id="GO:0006402">
    <property type="term" value="P:mRNA catabolic process"/>
    <property type="evidence" value="ECO:0007669"/>
    <property type="project" value="TreeGrafter"/>
</dbReference>
<comment type="caution">
    <text evidence="1">The sequence shown here is derived from an EMBL/GenBank/DDBJ whole genome shotgun (WGS) entry which is preliminary data.</text>
</comment>
<sequence length="91" mass="10462">MYRQLQIPRQFMIKTSQESIFFSQVVEVVSGDCIVVADDSIPYGSPLAERRVNLSSIRCPKMGNPRRDEKPTAYAREAREFLRTRLVGKQV</sequence>
<dbReference type="GO" id="GO:0005829">
    <property type="term" value="C:cytosol"/>
    <property type="evidence" value="ECO:0007669"/>
    <property type="project" value="TreeGrafter"/>
</dbReference>
<dbReference type="GO" id="GO:0003723">
    <property type="term" value="F:RNA binding"/>
    <property type="evidence" value="ECO:0007669"/>
    <property type="project" value="TreeGrafter"/>
</dbReference>
<dbReference type="PANTHER" id="PTHR12302">
    <property type="entry name" value="EBNA2 BINDING PROTEIN P100"/>
    <property type="match status" value="1"/>
</dbReference>
<dbReference type="PANTHER" id="PTHR12302:SF2">
    <property type="entry name" value="STAPHYLOCOCCAL NUCLEASE DOMAIN-CONTAINING PROTEIN 1"/>
    <property type="match status" value="1"/>
</dbReference>
<proteinExistence type="predicted"/>
<dbReference type="AlphaFoldDB" id="A0A7J9BXU4"/>
<dbReference type="SUPFAM" id="SSF50199">
    <property type="entry name" value="Staphylococcal nuclease"/>
    <property type="match status" value="1"/>
</dbReference>
<dbReference type="EMBL" id="JABEZY010000007">
    <property type="protein sequence ID" value="MBA0741031.1"/>
    <property type="molecule type" value="Genomic_DNA"/>
</dbReference>
<keyword evidence="2" id="KW-1185">Reference proteome</keyword>
<dbReference type="Gene3D" id="2.40.50.90">
    <property type="match status" value="1"/>
</dbReference>
<dbReference type="GO" id="GO:0005634">
    <property type="term" value="C:nucleus"/>
    <property type="evidence" value="ECO:0007669"/>
    <property type="project" value="TreeGrafter"/>
</dbReference>
<protein>
    <submittedName>
        <fullName evidence="1">Uncharacterized protein</fullName>
    </submittedName>
</protein>
<dbReference type="GO" id="GO:0004518">
    <property type="term" value="F:nuclease activity"/>
    <property type="evidence" value="ECO:0007669"/>
    <property type="project" value="TreeGrafter"/>
</dbReference>
<dbReference type="InterPro" id="IPR035437">
    <property type="entry name" value="SNase_OB-fold_sf"/>
</dbReference>
<dbReference type="OrthoDB" id="10023235at2759"/>
<organism evidence="1 2">
    <name type="scientific">Gossypium gossypioides</name>
    <name type="common">Mexican cotton</name>
    <name type="synonym">Selera gossypioides</name>
    <dbReference type="NCBI Taxonomy" id="34282"/>
    <lineage>
        <taxon>Eukaryota</taxon>
        <taxon>Viridiplantae</taxon>
        <taxon>Streptophyta</taxon>
        <taxon>Embryophyta</taxon>
        <taxon>Tracheophyta</taxon>
        <taxon>Spermatophyta</taxon>
        <taxon>Magnoliopsida</taxon>
        <taxon>eudicotyledons</taxon>
        <taxon>Gunneridae</taxon>
        <taxon>Pentapetalae</taxon>
        <taxon>rosids</taxon>
        <taxon>malvids</taxon>
        <taxon>Malvales</taxon>
        <taxon>Malvaceae</taxon>
        <taxon>Malvoideae</taxon>
        <taxon>Gossypium</taxon>
    </lineage>
</organism>
<evidence type="ECO:0000313" key="2">
    <source>
        <dbReference type="Proteomes" id="UP000593579"/>
    </source>
</evidence>
<gene>
    <name evidence="1" type="ORF">Gogos_014205</name>
</gene>
<name>A0A7J9BXU4_GOSGO</name>
<dbReference type="Proteomes" id="UP000593579">
    <property type="component" value="Unassembled WGS sequence"/>
</dbReference>
<evidence type="ECO:0000313" key="1">
    <source>
        <dbReference type="EMBL" id="MBA0741031.1"/>
    </source>
</evidence>
<accession>A0A7J9BXU4</accession>